<dbReference type="AlphaFoldDB" id="A0A0F9M641"/>
<proteinExistence type="predicted"/>
<sequence length="78" mass="8288">MNNKQKVATTLVAAVLSNPGVVSLLRGEDFKVPTGASGHDAQRISSARAAAIPARRRALVEFAGELAEEIMSNKKLQE</sequence>
<name>A0A0F9M641_9ZZZZ</name>
<protein>
    <submittedName>
        <fullName evidence="1">Uncharacterized protein</fullName>
    </submittedName>
</protein>
<comment type="caution">
    <text evidence="1">The sequence shown here is derived from an EMBL/GenBank/DDBJ whole genome shotgun (WGS) entry which is preliminary data.</text>
</comment>
<gene>
    <name evidence="1" type="ORF">LCGC14_1498810</name>
</gene>
<reference evidence="1" key="1">
    <citation type="journal article" date="2015" name="Nature">
        <title>Complex archaea that bridge the gap between prokaryotes and eukaryotes.</title>
        <authorList>
            <person name="Spang A."/>
            <person name="Saw J.H."/>
            <person name="Jorgensen S.L."/>
            <person name="Zaremba-Niedzwiedzka K."/>
            <person name="Martijn J."/>
            <person name="Lind A.E."/>
            <person name="van Eijk R."/>
            <person name="Schleper C."/>
            <person name="Guy L."/>
            <person name="Ettema T.J."/>
        </authorList>
    </citation>
    <scope>NUCLEOTIDE SEQUENCE</scope>
</reference>
<organism evidence="1">
    <name type="scientific">marine sediment metagenome</name>
    <dbReference type="NCBI Taxonomy" id="412755"/>
    <lineage>
        <taxon>unclassified sequences</taxon>
        <taxon>metagenomes</taxon>
        <taxon>ecological metagenomes</taxon>
    </lineage>
</organism>
<evidence type="ECO:0000313" key="1">
    <source>
        <dbReference type="EMBL" id="KKM64697.1"/>
    </source>
</evidence>
<dbReference type="EMBL" id="LAZR01010851">
    <property type="protein sequence ID" value="KKM64697.1"/>
    <property type="molecule type" value="Genomic_DNA"/>
</dbReference>
<accession>A0A0F9M641</accession>